<feature type="binding site" evidence="7">
    <location>
        <begin position="524"/>
        <end position="525"/>
    </location>
    <ligand>
        <name>FAD</name>
        <dbReference type="ChEBI" id="CHEBI:57692"/>
    </ligand>
</feature>
<dbReference type="EMBL" id="LFZN01000227">
    <property type="protein sequence ID" value="KXS95235.1"/>
    <property type="molecule type" value="Genomic_DNA"/>
</dbReference>
<evidence type="ECO:0000256" key="6">
    <source>
        <dbReference type="PIRSR" id="PIRSR000137-1"/>
    </source>
</evidence>
<proteinExistence type="inferred from homology"/>
<reference evidence="11 12" key="1">
    <citation type="submission" date="2015-07" db="EMBL/GenBank/DDBJ databases">
        <title>Comparative genomics of the Sigatoka disease complex on banana suggests a link between parallel evolutionary changes in Pseudocercospora fijiensis and Pseudocercospora eumusae and increased virulence on the banana host.</title>
        <authorList>
            <person name="Chang T.-C."/>
            <person name="Salvucci A."/>
            <person name="Crous P.W."/>
            <person name="Stergiopoulos I."/>
        </authorList>
    </citation>
    <scope>NUCLEOTIDE SEQUENCE [LARGE SCALE GENOMIC DNA]</scope>
    <source>
        <strain evidence="11 12">CBS 114824</strain>
    </source>
</reference>
<feature type="domain" description="Glucose-methanol-choline oxidoreductase N-terminal" evidence="10">
    <location>
        <begin position="85"/>
        <end position="108"/>
    </location>
</feature>
<dbReference type="STRING" id="321146.A0A139GYE2"/>
<keyword evidence="3 8" id="KW-0285">Flavoprotein</keyword>
<dbReference type="InterPro" id="IPR027424">
    <property type="entry name" value="Glucose_Oxidase_domain_2"/>
</dbReference>
<evidence type="ECO:0000256" key="3">
    <source>
        <dbReference type="ARBA" id="ARBA00022630"/>
    </source>
</evidence>
<dbReference type="PIRSF" id="PIRSF000137">
    <property type="entry name" value="Alcohol_oxidase"/>
    <property type="match status" value="1"/>
</dbReference>
<dbReference type="Proteomes" id="UP000070133">
    <property type="component" value="Unassembled WGS sequence"/>
</dbReference>
<evidence type="ECO:0000256" key="8">
    <source>
        <dbReference type="RuleBase" id="RU003968"/>
    </source>
</evidence>
<sequence length="590" mass="65052">MLEFRSFLVAASLWAGATAQLKEEYDYIICGGGTAGLTVANRLSADPKNSVLVVEAGINGTTAYWDYHSLPQKYANDRIQDLPAGKTVGGSSQINGRVYSRPDRREIDDWGEVNNARWSWDTLFPFYKSSEGLRPPTRDQQKKLLNTYNPDYHGVAGPLNITYPAVGVPEYFNLLEETAKAFSIPRNRDFNGGDARGLSTYPGEFVINAQREQLRESAREAYYLPVVGRTNLELLDETMCQRIDWENGSGGGDLKARGVEISNVDNKTVVRARHEVILSAGVYRTPGILEYSGIGNPKILKSHNINTKVELPGVGENLQDQAQGNIFFNKDENSSITFPATVGEEITTNYLIHATYEDILGNEAPAVQQRVNASLQDYATTISKRINGSLSADQILNSLRVQYEAIFNTPVPVVELFSGQAINNTTLNMEFWPLIPLSRGSCHIAGSNADLAAQAPFIDVNWFMLEWDWDIYIASGRFVRKLFATPPLANITTGETQPGLDNLPTDASDDEWRDYWSDNFRAGWHGVGTAAMLPRSWGGVVNGDLKVYGTSNVRVVDASAIPFNMGGHPTSTVYAMAERAAHMILTGEKG</sequence>
<feature type="signal peptide" evidence="9">
    <location>
        <begin position="1"/>
        <end position="19"/>
    </location>
</feature>
<dbReference type="PANTHER" id="PTHR11552:SF201">
    <property type="entry name" value="GLUCOSE-METHANOL-CHOLINE OXIDOREDUCTASE N-TERMINAL DOMAIN-CONTAINING PROTEIN"/>
    <property type="match status" value="1"/>
</dbReference>
<dbReference type="AlphaFoldDB" id="A0A139GYE2"/>
<dbReference type="InterPro" id="IPR007867">
    <property type="entry name" value="GMC_OxRtase_C"/>
</dbReference>
<name>A0A139GYE2_9PEZI</name>
<dbReference type="GO" id="GO:0016614">
    <property type="term" value="F:oxidoreductase activity, acting on CH-OH group of donors"/>
    <property type="evidence" value="ECO:0007669"/>
    <property type="project" value="InterPro"/>
</dbReference>
<evidence type="ECO:0000313" key="11">
    <source>
        <dbReference type="EMBL" id="KXS95235.1"/>
    </source>
</evidence>
<dbReference type="SUPFAM" id="SSF51905">
    <property type="entry name" value="FAD/NAD(P)-binding domain"/>
    <property type="match status" value="1"/>
</dbReference>
<feature type="active site" description="Proton acceptor" evidence="6">
    <location>
        <position position="568"/>
    </location>
</feature>
<keyword evidence="5" id="KW-0560">Oxidoreductase</keyword>
<feature type="active site" description="Proton donor" evidence="6">
    <location>
        <position position="525"/>
    </location>
</feature>
<evidence type="ECO:0000256" key="4">
    <source>
        <dbReference type="ARBA" id="ARBA00022827"/>
    </source>
</evidence>
<evidence type="ECO:0000256" key="2">
    <source>
        <dbReference type="ARBA" id="ARBA00010790"/>
    </source>
</evidence>
<dbReference type="SUPFAM" id="SSF54373">
    <property type="entry name" value="FAD-linked reductases, C-terminal domain"/>
    <property type="match status" value="1"/>
</dbReference>
<protein>
    <recommendedName>
        <fullName evidence="10">Glucose-methanol-choline oxidoreductase N-terminal domain-containing protein</fullName>
    </recommendedName>
</protein>
<dbReference type="OrthoDB" id="269227at2759"/>
<dbReference type="InterPro" id="IPR036188">
    <property type="entry name" value="FAD/NAD-bd_sf"/>
</dbReference>
<keyword evidence="9" id="KW-0732">Signal</keyword>
<evidence type="ECO:0000256" key="9">
    <source>
        <dbReference type="SAM" id="SignalP"/>
    </source>
</evidence>
<comment type="caution">
    <text evidence="11">The sequence shown here is derived from an EMBL/GenBank/DDBJ whole genome shotgun (WGS) entry which is preliminary data.</text>
</comment>
<comment type="similarity">
    <text evidence="2 8">Belongs to the GMC oxidoreductase family.</text>
</comment>
<dbReference type="PROSITE" id="PS00623">
    <property type="entry name" value="GMC_OXRED_1"/>
    <property type="match status" value="1"/>
</dbReference>
<dbReference type="Gene3D" id="3.30.560.10">
    <property type="entry name" value="Glucose Oxidase, domain 3"/>
    <property type="match status" value="1"/>
</dbReference>
<accession>A0A139GYE2</accession>
<evidence type="ECO:0000259" key="10">
    <source>
        <dbReference type="PROSITE" id="PS00623"/>
    </source>
</evidence>
<dbReference type="PANTHER" id="PTHR11552">
    <property type="entry name" value="GLUCOSE-METHANOL-CHOLINE GMC OXIDOREDUCTASE"/>
    <property type="match status" value="1"/>
</dbReference>
<feature type="chain" id="PRO_5007806175" description="Glucose-methanol-choline oxidoreductase N-terminal domain-containing protein" evidence="9">
    <location>
        <begin position="20"/>
        <end position="590"/>
    </location>
</feature>
<dbReference type="Pfam" id="PF05199">
    <property type="entry name" value="GMC_oxred_C"/>
    <property type="match status" value="1"/>
</dbReference>
<dbReference type="Pfam" id="PF00732">
    <property type="entry name" value="GMC_oxred_N"/>
    <property type="match status" value="1"/>
</dbReference>
<evidence type="ECO:0000256" key="1">
    <source>
        <dbReference type="ARBA" id="ARBA00001974"/>
    </source>
</evidence>
<comment type="cofactor">
    <cofactor evidence="1 7">
        <name>FAD</name>
        <dbReference type="ChEBI" id="CHEBI:57692"/>
    </cofactor>
</comment>
<dbReference type="Gene3D" id="4.10.450.10">
    <property type="entry name" value="Glucose Oxidase, domain 2"/>
    <property type="match status" value="1"/>
</dbReference>
<evidence type="ECO:0000313" key="12">
    <source>
        <dbReference type="Proteomes" id="UP000070133"/>
    </source>
</evidence>
<dbReference type="Gene3D" id="3.50.50.60">
    <property type="entry name" value="FAD/NAD(P)-binding domain"/>
    <property type="match status" value="1"/>
</dbReference>
<keyword evidence="4 7" id="KW-0274">FAD</keyword>
<dbReference type="GO" id="GO:0050660">
    <property type="term" value="F:flavin adenine dinucleotide binding"/>
    <property type="evidence" value="ECO:0007669"/>
    <property type="project" value="InterPro"/>
</dbReference>
<feature type="binding site" evidence="7">
    <location>
        <begin position="95"/>
        <end position="98"/>
    </location>
    <ligand>
        <name>FAD</name>
        <dbReference type="ChEBI" id="CHEBI:57692"/>
    </ligand>
</feature>
<dbReference type="InterPro" id="IPR000172">
    <property type="entry name" value="GMC_OxRdtase_N"/>
</dbReference>
<organism evidence="11 12">
    <name type="scientific">Pseudocercospora eumusae</name>
    <dbReference type="NCBI Taxonomy" id="321146"/>
    <lineage>
        <taxon>Eukaryota</taxon>
        <taxon>Fungi</taxon>
        <taxon>Dikarya</taxon>
        <taxon>Ascomycota</taxon>
        <taxon>Pezizomycotina</taxon>
        <taxon>Dothideomycetes</taxon>
        <taxon>Dothideomycetidae</taxon>
        <taxon>Mycosphaerellales</taxon>
        <taxon>Mycosphaerellaceae</taxon>
        <taxon>Pseudocercospora</taxon>
    </lineage>
</organism>
<dbReference type="InterPro" id="IPR012132">
    <property type="entry name" value="GMC_OxRdtase"/>
</dbReference>
<evidence type="ECO:0000256" key="5">
    <source>
        <dbReference type="ARBA" id="ARBA00023002"/>
    </source>
</evidence>
<gene>
    <name evidence="11" type="ORF">AC578_1863</name>
</gene>
<evidence type="ECO:0000256" key="7">
    <source>
        <dbReference type="PIRSR" id="PIRSR000137-2"/>
    </source>
</evidence>
<keyword evidence="12" id="KW-1185">Reference proteome</keyword>